<protein>
    <submittedName>
        <fullName evidence="1">Secretory lipase</fullName>
    </submittedName>
</protein>
<keyword evidence="2" id="KW-1185">Reference proteome</keyword>
<dbReference type="PIRSF" id="PIRSF029171">
    <property type="entry name" value="Esterase_LipA"/>
    <property type="match status" value="1"/>
</dbReference>
<dbReference type="SUPFAM" id="SSF53474">
    <property type="entry name" value="alpha/beta-Hydrolases"/>
    <property type="match status" value="1"/>
</dbReference>
<accession>A0A1G8HQI0</accession>
<gene>
    <name evidence="1" type="ORF">SAMN05444695_10537</name>
</gene>
<dbReference type="AlphaFoldDB" id="A0A1G8HQI0"/>
<dbReference type="EMBL" id="FNDN01000005">
    <property type="protein sequence ID" value="SDI08915.1"/>
    <property type="molecule type" value="Genomic_DNA"/>
</dbReference>
<dbReference type="Pfam" id="PF03583">
    <property type="entry name" value="LIP"/>
    <property type="match status" value="1"/>
</dbReference>
<dbReference type="Proteomes" id="UP000183263">
    <property type="component" value="Unassembled WGS sequence"/>
</dbReference>
<dbReference type="Gene3D" id="1.10.260.130">
    <property type="match status" value="1"/>
</dbReference>
<dbReference type="RefSeq" id="WP_139183229.1">
    <property type="nucleotide sequence ID" value="NZ_CP048813.1"/>
</dbReference>
<dbReference type="Gene3D" id="3.40.50.1820">
    <property type="entry name" value="alpha/beta hydrolase"/>
    <property type="match status" value="1"/>
</dbReference>
<dbReference type="InterPro" id="IPR029058">
    <property type="entry name" value="AB_hydrolase_fold"/>
</dbReference>
<sequence length="410" mass="42997">MRSPSRLLRPLRPLRLLAITCAVTAGAALGAVPAHAAPVYPVALPDAFYSQPPNLADARPGDVLDSRVMPAPPLFLDTDAVQLKFRTTNSEGKPLAAVTTVLSPRGAAPNRPVLSFQHVVNALGLHCAPSQALYTSDPDIVIREAPALHIALQRGWSVALPDHLGPNSSYGAARLGGQITLDGIRAVRNFEPLQAGESPVAAAGYSGGAMATSWAAALAPVYAPDIQLAGSAYGGTPMDLTWMAESLGYDSHPVFGLAMAAALGLEREYPDRMPITEQLNDRGLAVRDQIANGCTNEIIRGGAGLSAGQVAKSLSLADDPETRRVLDENSLVHYTDSVPNAPVYEWHAQTDFLISVPAIEETNRRYCAAGVSVTSAAVPSPDHMSAAVIGLPGALDFLDARFAGKPAPRC</sequence>
<reference evidence="1 2" key="1">
    <citation type="submission" date="2016-10" db="EMBL/GenBank/DDBJ databases">
        <authorList>
            <person name="de Groot N.N."/>
        </authorList>
    </citation>
    <scope>NUCLEOTIDE SEQUENCE [LARGE SCALE GENOMIC DNA]</scope>
    <source>
        <strain evidence="1 2">DSM 44892</strain>
    </source>
</reference>
<dbReference type="InterPro" id="IPR005152">
    <property type="entry name" value="Lipase_secreted"/>
</dbReference>
<evidence type="ECO:0000313" key="1">
    <source>
        <dbReference type="EMBL" id="SDI08915.1"/>
    </source>
</evidence>
<name>A0A1G8HQI0_9NOCA</name>
<dbReference type="PANTHER" id="PTHR34853">
    <property type="match status" value="1"/>
</dbReference>
<evidence type="ECO:0000313" key="2">
    <source>
        <dbReference type="Proteomes" id="UP000183263"/>
    </source>
</evidence>
<dbReference type="GO" id="GO:0016042">
    <property type="term" value="P:lipid catabolic process"/>
    <property type="evidence" value="ECO:0007669"/>
    <property type="project" value="InterPro"/>
</dbReference>
<dbReference type="GO" id="GO:0004806">
    <property type="term" value="F:triacylglycerol lipase activity"/>
    <property type="evidence" value="ECO:0007669"/>
    <property type="project" value="InterPro"/>
</dbReference>
<proteinExistence type="predicted"/>
<dbReference type="PANTHER" id="PTHR34853:SF1">
    <property type="entry name" value="LIPASE 5"/>
    <property type="match status" value="1"/>
</dbReference>
<organism evidence="1 2">
    <name type="scientific">Rhodococcus triatomae</name>
    <dbReference type="NCBI Taxonomy" id="300028"/>
    <lineage>
        <taxon>Bacteria</taxon>
        <taxon>Bacillati</taxon>
        <taxon>Actinomycetota</taxon>
        <taxon>Actinomycetes</taxon>
        <taxon>Mycobacteriales</taxon>
        <taxon>Nocardiaceae</taxon>
        <taxon>Rhodococcus</taxon>
    </lineage>
</organism>
<dbReference type="OrthoDB" id="4763034at2"/>